<sequence>MLEAPGQGRLRQHNHRTTKSESFWEDGGHADVATGCGALSLLSFVSKALALFLYSTKIKSISQEKIWFYKVLQQMQE</sequence>
<name>W7L282_CYTFI</name>
<evidence type="ECO:0000313" key="3">
    <source>
        <dbReference type="Proteomes" id="UP000019270"/>
    </source>
</evidence>
<evidence type="ECO:0000313" key="2">
    <source>
        <dbReference type="EMBL" id="EWG09641.1"/>
    </source>
</evidence>
<reference evidence="2 3" key="2">
    <citation type="journal article" date="2016" name="Sci. Rep.">
        <title>A novel serine protease, Sep1, from Bacillus firmus DS-1 has nematicidal activity and degrades multiple intestinal-associated nematode proteins.</title>
        <authorList>
            <person name="Geng C."/>
            <person name="Nie X."/>
            <person name="Tang Z."/>
            <person name="Zhang Y."/>
            <person name="Lin J."/>
            <person name="Sun M."/>
            <person name="Peng D."/>
        </authorList>
    </citation>
    <scope>NUCLEOTIDE SEQUENCE [LARGE SCALE GENOMIC DNA]</scope>
    <source>
        <strain evidence="2 3">DS1</strain>
    </source>
</reference>
<organism evidence="2 3">
    <name type="scientific">Cytobacillus firmus DS1</name>
    <dbReference type="NCBI Taxonomy" id="1307436"/>
    <lineage>
        <taxon>Bacteria</taxon>
        <taxon>Bacillati</taxon>
        <taxon>Bacillota</taxon>
        <taxon>Bacilli</taxon>
        <taxon>Bacillales</taxon>
        <taxon>Bacillaceae</taxon>
        <taxon>Cytobacillus</taxon>
    </lineage>
</organism>
<feature type="region of interest" description="Disordered" evidence="1">
    <location>
        <begin position="1"/>
        <end position="23"/>
    </location>
</feature>
<dbReference type="PATRIC" id="fig|1307436.3.peg.3989"/>
<dbReference type="AlphaFoldDB" id="W7L282"/>
<dbReference type="EMBL" id="APVL01000015">
    <property type="protein sequence ID" value="EWG09641.1"/>
    <property type="molecule type" value="Genomic_DNA"/>
</dbReference>
<evidence type="ECO:0000256" key="1">
    <source>
        <dbReference type="SAM" id="MobiDB-lite"/>
    </source>
</evidence>
<reference evidence="3" key="1">
    <citation type="submission" date="2013-03" db="EMBL/GenBank/DDBJ databases">
        <title>Draft genome sequence of Bacillus firmus DS1.</title>
        <authorList>
            <person name="Peng D."/>
            <person name="Zhu L."/>
            <person name="Sun M."/>
        </authorList>
    </citation>
    <scope>NUCLEOTIDE SEQUENCE [LARGE SCALE GENOMIC DNA]</scope>
    <source>
        <strain evidence="3">DS1</strain>
    </source>
</reference>
<accession>W7L282</accession>
<comment type="caution">
    <text evidence="2">The sequence shown here is derived from an EMBL/GenBank/DDBJ whole genome shotgun (WGS) entry which is preliminary data.</text>
</comment>
<protein>
    <submittedName>
        <fullName evidence="2">Uncharacterized protein</fullName>
    </submittedName>
</protein>
<gene>
    <name evidence="2" type="ORF">PBF_18559</name>
</gene>
<proteinExistence type="predicted"/>
<dbReference type="Proteomes" id="UP000019270">
    <property type="component" value="Unassembled WGS sequence"/>
</dbReference>